<gene>
    <name evidence="10" type="ORF">GCM10017557_40230</name>
</gene>
<dbReference type="RefSeq" id="WP_190851316.1">
    <property type="nucleotide sequence ID" value="NZ_AP023440.1"/>
</dbReference>
<organism evidence="10 11">
    <name type="scientific">Streptomyces aurantiacus</name>
    <dbReference type="NCBI Taxonomy" id="47760"/>
    <lineage>
        <taxon>Bacteria</taxon>
        <taxon>Bacillati</taxon>
        <taxon>Actinomycetota</taxon>
        <taxon>Actinomycetes</taxon>
        <taxon>Kitasatosporales</taxon>
        <taxon>Streptomycetaceae</taxon>
        <taxon>Streptomyces</taxon>
        <taxon>Streptomyces aurantiacus group</taxon>
    </lineage>
</organism>
<dbReference type="AlphaFoldDB" id="A0A7G1P5N4"/>
<dbReference type="PANTHER" id="PTHR30572">
    <property type="entry name" value="MEMBRANE COMPONENT OF TRANSPORTER-RELATED"/>
    <property type="match status" value="1"/>
</dbReference>
<name>A0A7G1P5N4_9ACTN</name>
<feature type="transmembrane region" description="Helical" evidence="7">
    <location>
        <begin position="21"/>
        <end position="42"/>
    </location>
</feature>
<keyword evidence="5 7" id="KW-0472">Membrane</keyword>
<keyword evidence="3 7" id="KW-0812">Transmembrane</keyword>
<accession>A0A7G1P5N4</accession>
<feature type="transmembrane region" description="Helical" evidence="7">
    <location>
        <begin position="332"/>
        <end position="354"/>
    </location>
</feature>
<dbReference type="GO" id="GO:0022857">
    <property type="term" value="F:transmembrane transporter activity"/>
    <property type="evidence" value="ECO:0007669"/>
    <property type="project" value="TreeGrafter"/>
</dbReference>
<feature type="transmembrane region" description="Helical" evidence="7">
    <location>
        <begin position="277"/>
        <end position="302"/>
    </location>
</feature>
<comment type="subcellular location">
    <subcellularLocation>
        <location evidence="1">Cell membrane</location>
        <topology evidence="1">Multi-pass membrane protein</topology>
    </subcellularLocation>
</comment>
<reference evidence="10 11" key="1">
    <citation type="journal article" date="2014" name="Int. J. Syst. Evol. Microbiol.">
        <title>Complete genome sequence of Corynebacterium casei LMG S-19264T (=DSM 44701T), isolated from a smear-ripened cheese.</title>
        <authorList>
            <consortium name="US DOE Joint Genome Institute (JGI-PGF)"/>
            <person name="Walter F."/>
            <person name="Albersmeier A."/>
            <person name="Kalinowski J."/>
            <person name="Ruckert C."/>
        </authorList>
    </citation>
    <scope>NUCLEOTIDE SEQUENCE [LARGE SCALE GENOMIC DNA]</scope>
    <source>
        <strain evidence="10 11">JCM 4677</strain>
    </source>
</reference>
<dbReference type="GO" id="GO:0005886">
    <property type="term" value="C:plasma membrane"/>
    <property type="evidence" value="ECO:0007669"/>
    <property type="project" value="UniProtKB-SubCell"/>
</dbReference>
<evidence type="ECO:0000256" key="7">
    <source>
        <dbReference type="SAM" id="Phobius"/>
    </source>
</evidence>
<evidence type="ECO:0000256" key="3">
    <source>
        <dbReference type="ARBA" id="ARBA00022692"/>
    </source>
</evidence>
<evidence type="ECO:0000256" key="1">
    <source>
        <dbReference type="ARBA" id="ARBA00004651"/>
    </source>
</evidence>
<dbReference type="InterPro" id="IPR003838">
    <property type="entry name" value="ABC3_permease_C"/>
</dbReference>
<evidence type="ECO:0000256" key="2">
    <source>
        <dbReference type="ARBA" id="ARBA00022475"/>
    </source>
</evidence>
<comment type="similarity">
    <text evidence="6">Belongs to the ABC-4 integral membrane protein family.</text>
</comment>
<feature type="transmembrane region" description="Helical" evidence="7">
    <location>
        <begin position="360"/>
        <end position="383"/>
    </location>
</feature>
<dbReference type="Pfam" id="PF12704">
    <property type="entry name" value="MacB_PCD"/>
    <property type="match status" value="1"/>
</dbReference>
<dbReference type="KEGG" id="sgm:GCM10017557_40230"/>
<dbReference type="PANTHER" id="PTHR30572:SF4">
    <property type="entry name" value="ABC TRANSPORTER PERMEASE YTRF"/>
    <property type="match status" value="1"/>
</dbReference>
<proteinExistence type="inferred from homology"/>
<dbReference type="InterPro" id="IPR050250">
    <property type="entry name" value="Macrolide_Exporter_MacB"/>
</dbReference>
<dbReference type="Pfam" id="PF02687">
    <property type="entry name" value="FtsX"/>
    <property type="match status" value="1"/>
</dbReference>
<dbReference type="InterPro" id="IPR025857">
    <property type="entry name" value="MacB_PCD"/>
</dbReference>
<evidence type="ECO:0000313" key="11">
    <source>
        <dbReference type="Proteomes" id="UP000516444"/>
    </source>
</evidence>
<feature type="domain" description="ABC3 transporter permease C-terminal" evidence="8">
    <location>
        <begin position="280"/>
        <end position="393"/>
    </location>
</feature>
<keyword evidence="11" id="KW-1185">Reference proteome</keyword>
<evidence type="ECO:0000256" key="5">
    <source>
        <dbReference type="ARBA" id="ARBA00023136"/>
    </source>
</evidence>
<keyword evidence="4 7" id="KW-1133">Transmembrane helix</keyword>
<evidence type="ECO:0000313" key="10">
    <source>
        <dbReference type="EMBL" id="BCL29164.1"/>
    </source>
</evidence>
<evidence type="ECO:0000256" key="6">
    <source>
        <dbReference type="ARBA" id="ARBA00038076"/>
    </source>
</evidence>
<dbReference type="EMBL" id="AP023440">
    <property type="protein sequence ID" value="BCL29164.1"/>
    <property type="molecule type" value="Genomic_DNA"/>
</dbReference>
<sequence>MDPRDLWTEALAGVLARPMRSALTTLGTVLGITTLVITIGVASTAGNQIVGRFDALTATSVTVKVPPAQPDSADTVPLVDWSGTEAVRRLAGVESAAALGDSATTNSVQVRANDVNAPGDTSGQTLAVVAASAGLPAAVRGTMTAGRFYDAGNLARHDQVVVLGDQAARLLGISRVEDAPAVFFKGQSYTVIGVLGGIERERRLSTAVIVPPTTGADRLGLRDVSLVLVNTALGAAEQVARQAPIALAPGHQDSLTVVAPPDLSKARDGVQNDVNGLFLVLGLVSLVVGAIGIANVTLVTVMERVGEIGLRRALGASRRQVAGQFLLESTTIGLLGGIVGAALGIAVVVCVAVVKQWTPVLDLTLAFGAPLAGALVGLLAGLYPSLRAARMEPVDALRAPS</sequence>
<feature type="domain" description="MacB-like periplasmic core" evidence="9">
    <location>
        <begin position="21"/>
        <end position="241"/>
    </location>
</feature>
<dbReference type="Proteomes" id="UP000516444">
    <property type="component" value="Chromosome"/>
</dbReference>
<protein>
    <submittedName>
        <fullName evidence="10">ABC transporter permease</fullName>
    </submittedName>
</protein>
<evidence type="ECO:0000259" key="8">
    <source>
        <dbReference type="Pfam" id="PF02687"/>
    </source>
</evidence>
<evidence type="ECO:0000259" key="9">
    <source>
        <dbReference type="Pfam" id="PF12704"/>
    </source>
</evidence>
<keyword evidence="2" id="KW-1003">Cell membrane</keyword>
<evidence type="ECO:0000256" key="4">
    <source>
        <dbReference type="ARBA" id="ARBA00022989"/>
    </source>
</evidence>